<keyword evidence="1" id="KW-0285">Flavoprotein</keyword>
<dbReference type="PANTHER" id="PTHR43656">
    <property type="entry name" value="BINDING OXIDOREDUCTASE, PUTATIVE (AFU_ORTHOLOGUE AFUA_2G08260)-RELATED"/>
    <property type="match status" value="1"/>
</dbReference>
<reference evidence="4 5" key="1">
    <citation type="submission" date="2023-09" db="EMBL/GenBank/DDBJ databases">
        <authorList>
            <person name="Qi X."/>
        </authorList>
    </citation>
    <scope>NUCLEOTIDE SEQUENCE [LARGE SCALE GENOMIC DNA]</scope>
    <source>
        <strain evidence="4 5">S1-1</strain>
    </source>
</reference>
<dbReference type="PANTHER" id="PTHR43656:SF2">
    <property type="entry name" value="BINDING OXIDOREDUCTASE, PUTATIVE (AFU_ORTHOLOGUE AFUA_2G08260)-RELATED"/>
    <property type="match status" value="1"/>
</dbReference>
<dbReference type="InterPro" id="IPR013785">
    <property type="entry name" value="Aldolase_TIM"/>
</dbReference>
<organism evidence="4 5">
    <name type="scientific">Thalassotalea fonticola</name>
    <dbReference type="NCBI Taxonomy" id="3065649"/>
    <lineage>
        <taxon>Bacteria</taxon>
        <taxon>Pseudomonadati</taxon>
        <taxon>Pseudomonadota</taxon>
        <taxon>Gammaproteobacteria</taxon>
        <taxon>Alteromonadales</taxon>
        <taxon>Colwelliaceae</taxon>
        <taxon>Thalassotalea</taxon>
    </lineage>
</organism>
<feature type="domain" description="NADH:flavin oxidoreductase/NADH oxidase N-terminal" evidence="3">
    <location>
        <begin position="6"/>
        <end position="336"/>
    </location>
</feature>
<evidence type="ECO:0000313" key="4">
    <source>
        <dbReference type="EMBL" id="WOH36780.1"/>
    </source>
</evidence>
<name>A0ABZ0GM21_9GAMM</name>
<protein>
    <submittedName>
        <fullName evidence="4">NADH:flavin oxidoreductase/NADH oxidase family protein</fullName>
    </submittedName>
</protein>
<gene>
    <name evidence="4" type="ORF">RI844_15585</name>
</gene>
<dbReference type="Proteomes" id="UP001301442">
    <property type="component" value="Chromosome"/>
</dbReference>
<evidence type="ECO:0000259" key="3">
    <source>
        <dbReference type="Pfam" id="PF00724"/>
    </source>
</evidence>
<accession>A0ABZ0GM21</accession>
<evidence type="ECO:0000256" key="1">
    <source>
        <dbReference type="ARBA" id="ARBA00022630"/>
    </source>
</evidence>
<dbReference type="RefSeq" id="WP_348395592.1">
    <property type="nucleotide sequence ID" value="NZ_CP136600.1"/>
</dbReference>
<dbReference type="CDD" id="cd04733">
    <property type="entry name" value="OYE_like_2_FMN"/>
    <property type="match status" value="1"/>
</dbReference>
<dbReference type="SUPFAM" id="SSF51395">
    <property type="entry name" value="FMN-linked oxidoreductases"/>
    <property type="match status" value="1"/>
</dbReference>
<dbReference type="EMBL" id="CP136600">
    <property type="protein sequence ID" value="WOH36780.1"/>
    <property type="molecule type" value="Genomic_DNA"/>
</dbReference>
<dbReference type="Gene3D" id="3.20.20.70">
    <property type="entry name" value="Aldolase class I"/>
    <property type="match status" value="1"/>
</dbReference>
<keyword evidence="5" id="KW-1185">Reference proteome</keyword>
<evidence type="ECO:0000313" key="5">
    <source>
        <dbReference type="Proteomes" id="UP001301442"/>
    </source>
</evidence>
<dbReference type="Pfam" id="PF00724">
    <property type="entry name" value="Oxidored_FMN"/>
    <property type="match status" value="1"/>
</dbReference>
<proteinExistence type="predicted"/>
<evidence type="ECO:0000256" key="2">
    <source>
        <dbReference type="ARBA" id="ARBA00023002"/>
    </source>
</evidence>
<dbReference type="InterPro" id="IPR051799">
    <property type="entry name" value="NADH_flavin_oxidoreductase"/>
</dbReference>
<dbReference type="InterPro" id="IPR001155">
    <property type="entry name" value="OxRdtase_FMN_N"/>
</dbReference>
<sequence length="426" mass="46969">MTSPLAQPLTLPCGATINNRIGKSAMTEGLADSLDRPTKLHNQLYKTWSQGGTGVHITGNVMIDQRYLERAGNVVLEDDSALDKFKDWARAGTTDGNHLWMQISHPGRQCPTLVNSEPLSPSDVQLKMLGSFSKPRALTQLEIEDIIQRFANTASLAKEAGFTGVQVHCAHGYLISQFLSPKTNQRTDQWGGCLENRARFARAIVKAVRKAVGDDFPVAVKLNSADFQKGGFSLEDCVQVAAWLSEDSIDLLEISGGTYEQLSLMGVEANEVRESTRRREAYFLEYAHAIKASANVPLMITGGFRSRAVMEQAITGGEIDMVGLARPLCTQPNVSQLLLEQSIDSIDDFETTLKIGDGVLGNNSPIALIKSVNTVGQVSFYYQQIIRLANNKPVDTSLKVFTLFWQHLINDTCLNLRRNKARRNKV</sequence>
<keyword evidence="2" id="KW-0560">Oxidoreductase</keyword>